<dbReference type="EMBL" id="CM045761">
    <property type="protein sequence ID" value="KAI8014148.1"/>
    <property type="molecule type" value="Genomic_DNA"/>
</dbReference>
<dbReference type="Proteomes" id="UP001060215">
    <property type="component" value="Chromosome 4"/>
</dbReference>
<evidence type="ECO:0000313" key="2">
    <source>
        <dbReference type="Proteomes" id="UP001060215"/>
    </source>
</evidence>
<evidence type="ECO:0000313" key="1">
    <source>
        <dbReference type="EMBL" id="KAI8014148.1"/>
    </source>
</evidence>
<name>A0ACC0HKI2_9ERIC</name>
<proteinExistence type="predicted"/>
<sequence length="117" mass="12425">MFCLRKHKTLTSRLAEISCRGFDCGIQLAADPGIAEHDVEFAVFGDSGVYCVSHVTLVAHVAVYERNGFGEGGGGGGGDDGILDIRDYDLGAVPYEMLGGRLANAVGATGYHRHFTF</sequence>
<organism evidence="1 2">
    <name type="scientific">Camellia lanceoleosa</name>
    <dbReference type="NCBI Taxonomy" id="1840588"/>
    <lineage>
        <taxon>Eukaryota</taxon>
        <taxon>Viridiplantae</taxon>
        <taxon>Streptophyta</taxon>
        <taxon>Embryophyta</taxon>
        <taxon>Tracheophyta</taxon>
        <taxon>Spermatophyta</taxon>
        <taxon>Magnoliopsida</taxon>
        <taxon>eudicotyledons</taxon>
        <taxon>Gunneridae</taxon>
        <taxon>Pentapetalae</taxon>
        <taxon>asterids</taxon>
        <taxon>Ericales</taxon>
        <taxon>Theaceae</taxon>
        <taxon>Camellia</taxon>
    </lineage>
</organism>
<gene>
    <name evidence="1" type="ORF">LOK49_LG05G01048</name>
</gene>
<comment type="caution">
    <text evidence="1">The sequence shown here is derived from an EMBL/GenBank/DDBJ whole genome shotgun (WGS) entry which is preliminary data.</text>
</comment>
<protein>
    <submittedName>
        <fullName evidence="1">Uncharacterized protein</fullName>
    </submittedName>
</protein>
<keyword evidence="2" id="KW-1185">Reference proteome</keyword>
<accession>A0ACC0HKI2</accession>
<reference evidence="1 2" key="1">
    <citation type="journal article" date="2022" name="Plant J.">
        <title>Chromosome-level genome of Camellia lanceoleosa provides a valuable resource for understanding genome evolution and self-incompatibility.</title>
        <authorList>
            <person name="Gong W."/>
            <person name="Xiao S."/>
            <person name="Wang L."/>
            <person name="Liao Z."/>
            <person name="Chang Y."/>
            <person name="Mo W."/>
            <person name="Hu G."/>
            <person name="Li W."/>
            <person name="Zhao G."/>
            <person name="Zhu H."/>
            <person name="Hu X."/>
            <person name="Ji K."/>
            <person name="Xiang X."/>
            <person name="Song Q."/>
            <person name="Yuan D."/>
            <person name="Jin S."/>
            <person name="Zhang L."/>
        </authorList>
    </citation>
    <scope>NUCLEOTIDE SEQUENCE [LARGE SCALE GENOMIC DNA]</scope>
    <source>
        <strain evidence="1">SQ_2022a</strain>
    </source>
</reference>